<dbReference type="GO" id="GO:0006890">
    <property type="term" value="P:retrograde vesicle-mediated transport, Golgi to endoplasmic reticulum"/>
    <property type="evidence" value="ECO:0007669"/>
    <property type="project" value="TreeGrafter"/>
</dbReference>
<evidence type="ECO:0000256" key="2">
    <source>
        <dbReference type="ARBA" id="ARBA00005648"/>
    </source>
</evidence>
<protein>
    <recommendedName>
        <fullName evidence="11">Endoplasmic reticulum vesicle transporter C-terminal domain-containing protein</fullName>
    </recommendedName>
</protein>
<accession>A0A553P808</accession>
<dbReference type="GO" id="GO:0006888">
    <property type="term" value="P:endoplasmic reticulum to Golgi vesicle-mediated transport"/>
    <property type="evidence" value="ECO:0007669"/>
    <property type="project" value="TreeGrafter"/>
</dbReference>
<dbReference type="OrthoDB" id="270930at2759"/>
<evidence type="ECO:0008006" key="11">
    <source>
        <dbReference type="Google" id="ProtNLM"/>
    </source>
</evidence>
<organism evidence="9 10">
    <name type="scientific">Tigriopus californicus</name>
    <name type="common">Marine copepod</name>
    <dbReference type="NCBI Taxonomy" id="6832"/>
    <lineage>
        <taxon>Eukaryota</taxon>
        <taxon>Metazoa</taxon>
        <taxon>Ecdysozoa</taxon>
        <taxon>Arthropoda</taxon>
        <taxon>Crustacea</taxon>
        <taxon>Multicrustacea</taxon>
        <taxon>Hexanauplia</taxon>
        <taxon>Copepoda</taxon>
        <taxon>Harpacticoida</taxon>
        <taxon>Harpacticidae</taxon>
        <taxon>Tigriopus</taxon>
    </lineage>
</organism>
<comment type="caution">
    <text evidence="9">The sequence shown here is derived from an EMBL/GenBank/DDBJ whole genome shotgun (WGS) entry which is preliminary data.</text>
</comment>
<feature type="domain" description="Endoplasmic reticulum vesicle transporter N-terminal" evidence="8">
    <location>
        <begin position="5"/>
        <end position="95"/>
    </location>
</feature>
<dbReference type="EMBL" id="VCGU01000007">
    <property type="protein sequence ID" value="TRY73807.1"/>
    <property type="molecule type" value="Genomic_DNA"/>
</dbReference>
<evidence type="ECO:0000256" key="3">
    <source>
        <dbReference type="ARBA" id="ARBA00022692"/>
    </source>
</evidence>
<evidence type="ECO:0000313" key="10">
    <source>
        <dbReference type="Proteomes" id="UP000318571"/>
    </source>
</evidence>
<feature type="transmembrane region" description="Helical" evidence="6">
    <location>
        <begin position="250"/>
        <end position="271"/>
    </location>
</feature>
<feature type="transmembrane region" description="Helical" evidence="6">
    <location>
        <begin position="26"/>
        <end position="48"/>
    </location>
</feature>
<proteinExistence type="inferred from homology"/>
<evidence type="ECO:0000256" key="1">
    <source>
        <dbReference type="ARBA" id="ARBA00004457"/>
    </source>
</evidence>
<dbReference type="GO" id="GO:0030134">
    <property type="term" value="C:COPII-coated ER to Golgi transport vesicle"/>
    <property type="evidence" value="ECO:0007669"/>
    <property type="project" value="TreeGrafter"/>
</dbReference>
<dbReference type="InterPro" id="IPR039542">
    <property type="entry name" value="Erv_N"/>
</dbReference>
<evidence type="ECO:0000313" key="9">
    <source>
        <dbReference type="EMBL" id="TRY73807.1"/>
    </source>
</evidence>
<evidence type="ECO:0000256" key="5">
    <source>
        <dbReference type="ARBA" id="ARBA00023136"/>
    </source>
</evidence>
<evidence type="ECO:0000259" key="8">
    <source>
        <dbReference type="Pfam" id="PF13850"/>
    </source>
</evidence>
<dbReference type="GO" id="GO:0000139">
    <property type="term" value="C:Golgi membrane"/>
    <property type="evidence" value="ECO:0007669"/>
    <property type="project" value="TreeGrafter"/>
</dbReference>
<dbReference type="PANTHER" id="PTHR10984">
    <property type="entry name" value="ENDOPLASMIC RETICULUM-GOLGI INTERMEDIATE COMPARTMENT PROTEIN"/>
    <property type="match status" value="1"/>
</dbReference>
<dbReference type="STRING" id="6832.A0A553P808"/>
<evidence type="ECO:0000259" key="7">
    <source>
        <dbReference type="Pfam" id="PF07970"/>
    </source>
</evidence>
<dbReference type="InterPro" id="IPR012936">
    <property type="entry name" value="Erv_C"/>
</dbReference>
<feature type="domain" description="Endoplasmic reticulum vesicle transporter C-terminal" evidence="7">
    <location>
        <begin position="109"/>
        <end position="272"/>
    </location>
</feature>
<dbReference type="InterPro" id="IPR045888">
    <property type="entry name" value="Erv"/>
</dbReference>
<name>A0A553P808_TIGCA</name>
<keyword evidence="3 6" id="KW-0812">Transmembrane</keyword>
<dbReference type="GO" id="GO:0005789">
    <property type="term" value="C:endoplasmic reticulum membrane"/>
    <property type="evidence" value="ECO:0007669"/>
    <property type="project" value="TreeGrafter"/>
</dbReference>
<reference evidence="9 10" key="1">
    <citation type="journal article" date="2018" name="Nat. Ecol. Evol.">
        <title>Genomic signatures of mitonuclear coevolution across populations of Tigriopus californicus.</title>
        <authorList>
            <person name="Barreto F.S."/>
            <person name="Watson E.T."/>
            <person name="Lima T.G."/>
            <person name="Willett C.S."/>
            <person name="Edmands S."/>
            <person name="Li W."/>
            <person name="Burton R.S."/>
        </authorList>
    </citation>
    <scope>NUCLEOTIDE SEQUENCE [LARGE SCALE GENOMIC DNA]</scope>
    <source>
        <strain evidence="9 10">San Diego</strain>
    </source>
</reference>
<dbReference type="Proteomes" id="UP000318571">
    <property type="component" value="Chromosome 3"/>
</dbReference>
<comment type="similarity">
    <text evidence="2">Belongs to the ERGIC family.</text>
</comment>
<dbReference type="Pfam" id="PF07970">
    <property type="entry name" value="COPIIcoated_ERV"/>
    <property type="match status" value="1"/>
</dbReference>
<dbReference type="AlphaFoldDB" id="A0A553P808"/>
<evidence type="ECO:0000256" key="4">
    <source>
        <dbReference type="ARBA" id="ARBA00022989"/>
    </source>
</evidence>
<evidence type="ECO:0000256" key="6">
    <source>
        <dbReference type="SAM" id="Phobius"/>
    </source>
</evidence>
<dbReference type="GO" id="GO:0033116">
    <property type="term" value="C:endoplasmic reticulum-Golgi intermediate compartment membrane"/>
    <property type="evidence" value="ECO:0007669"/>
    <property type="project" value="UniProtKB-SubCell"/>
</dbReference>
<dbReference type="Pfam" id="PF13850">
    <property type="entry name" value="ERGIC_N"/>
    <property type="match status" value="1"/>
</dbReference>
<keyword evidence="10" id="KW-1185">Reference proteome</keyword>
<gene>
    <name evidence="9" type="ORF">TCAL_09127</name>
</gene>
<dbReference type="PANTHER" id="PTHR10984:SF36">
    <property type="entry name" value="ENDOPLASMIC RETICULUM-GOLGI INTERMEDIATE COMPARTMENT PROTEIN 1"/>
    <property type="match status" value="1"/>
</dbReference>
<keyword evidence="4 6" id="KW-1133">Transmembrane helix</keyword>
<comment type="subcellular location">
    <subcellularLocation>
        <location evidence="1">Endoplasmic reticulum-Golgi intermediate compartment membrane</location>
        <topology evidence="1">Multi-pass membrane protein</topology>
    </subcellularLocation>
</comment>
<keyword evidence="5 6" id="KW-0472">Membrane</keyword>
<dbReference type="OMA" id="IIPAVWF"/>
<sequence>MGFDVKRLDIYRKIPKDLTQPTTTGAIVSVCCVSFIVLMLMTELVWFITPDIQSELHVDNANPTDRIPVRINISIPRLKCDFLGIDIQDDMGRHEVGFVENTIKTPIGENGEGCLFEARFHINKVPGNFHVSTHSVDTQPDAYDFAHEIHEITFGSKIRKISAKGIGTFNSLGGREKLDSTGLESHEYVMKIVPTTYEDLGGNRLVAYQYTYAYRSYMSFGHGGRVIPAIWFRYDLNPITVKYHEKRPPLYHFLTTVCAIVGGTFTVAGIIDSCLFSAAEIFKKFEIGKLS</sequence>